<evidence type="ECO:0000313" key="10">
    <source>
        <dbReference type="Proteomes" id="UP000631312"/>
    </source>
</evidence>
<dbReference type="Gene3D" id="1.10.150.130">
    <property type="match status" value="1"/>
</dbReference>
<dbReference type="InterPro" id="IPR002104">
    <property type="entry name" value="Integrase_catalytic"/>
</dbReference>
<evidence type="ECO:0000313" key="8">
    <source>
        <dbReference type="EMBL" id="MBB4755282.1"/>
    </source>
</evidence>
<dbReference type="GO" id="GO:0003677">
    <property type="term" value="F:DNA binding"/>
    <property type="evidence" value="ECO:0007669"/>
    <property type="project" value="UniProtKB-UniRule"/>
</dbReference>
<dbReference type="GO" id="GO:0015074">
    <property type="term" value="P:DNA integration"/>
    <property type="evidence" value="ECO:0007669"/>
    <property type="project" value="InterPro"/>
</dbReference>
<dbReference type="PROSITE" id="PS51898">
    <property type="entry name" value="TYR_RECOMBINASE"/>
    <property type="match status" value="1"/>
</dbReference>
<accession>A0A7W7MLV9</accession>
<dbReference type="Gene3D" id="1.10.443.10">
    <property type="entry name" value="Intergrase catalytic core"/>
    <property type="match status" value="1"/>
</dbReference>
<dbReference type="PROSITE" id="PS51900">
    <property type="entry name" value="CB"/>
    <property type="match status" value="1"/>
</dbReference>
<dbReference type="SUPFAM" id="SSF56349">
    <property type="entry name" value="DNA breaking-rejoining enzymes"/>
    <property type="match status" value="1"/>
</dbReference>
<evidence type="ECO:0000259" key="6">
    <source>
        <dbReference type="PROSITE" id="PS51900"/>
    </source>
</evidence>
<keyword evidence="10" id="KW-1185">Reference proteome</keyword>
<evidence type="ECO:0000259" key="5">
    <source>
        <dbReference type="PROSITE" id="PS51898"/>
    </source>
</evidence>
<name>A0A7W7MLV9_9ACTN</name>
<dbReference type="GO" id="GO:0006310">
    <property type="term" value="P:DNA recombination"/>
    <property type="evidence" value="ECO:0007669"/>
    <property type="project" value="UniProtKB-KW"/>
</dbReference>
<evidence type="ECO:0000256" key="2">
    <source>
        <dbReference type="ARBA" id="ARBA00023125"/>
    </source>
</evidence>
<proteinExistence type="inferred from homology"/>
<evidence type="ECO:0000313" key="7">
    <source>
        <dbReference type="EMBL" id="GIE46432.1"/>
    </source>
</evidence>
<gene>
    <name evidence="7" type="ORF">Alo02nite_93300</name>
    <name evidence="8" type="ORF">BJ964_009553</name>
</gene>
<evidence type="ECO:0000256" key="1">
    <source>
        <dbReference type="ARBA" id="ARBA00008857"/>
    </source>
</evidence>
<protein>
    <submittedName>
        <fullName evidence="8">Integrase/recombinase XerD</fullName>
    </submittedName>
</protein>
<dbReference type="EMBL" id="JACHNC010000002">
    <property type="protein sequence ID" value="MBB4755282.1"/>
    <property type="molecule type" value="Genomic_DNA"/>
</dbReference>
<reference evidence="8 9" key="1">
    <citation type="submission" date="2020-08" db="EMBL/GenBank/DDBJ databases">
        <title>Sequencing the genomes of 1000 actinobacteria strains.</title>
        <authorList>
            <person name="Klenk H.-P."/>
        </authorList>
    </citation>
    <scope>NUCLEOTIDE SEQUENCE [LARGE SCALE GENOMIC DNA]</scope>
    <source>
        <strain evidence="8 9">DSM 43150</strain>
    </source>
</reference>
<dbReference type="InterPro" id="IPR050090">
    <property type="entry name" value="Tyrosine_recombinase_XerCD"/>
</dbReference>
<dbReference type="Proteomes" id="UP000590511">
    <property type="component" value="Unassembled WGS sequence"/>
</dbReference>
<evidence type="ECO:0000313" key="9">
    <source>
        <dbReference type="Proteomes" id="UP000590511"/>
    </source>
</evidence>
<dbReference type="EMBL" id="BOMP01000211">
    <property type="protein sequence ID" value="GIE46432.1"/>
    <property type="molecule type" value="Genomic_DNA"/>
</dbReference>
<dbReference type="InterPro" id="IPR013762">
    <property type="entry name" value="Integrase-like_cat_sf"/>
</dbReference>
<dbReference type="InterPro" id="IPR044068">
    <property type="entry name" value="CB"/>
</dbReference>
<comment type="caution">
    <text evidence="8">The sequence shown here is derived from an EMBL/GenBank/DDBJ whole genome shotgun (WGS) entry which is preliminary data.</text>
</comment>
<keyword evidence="3" id="KW-0233">DNA recombination</keyword>
<dbReference type="InterPro" id="IPR011010">
    <property type="entry name" value="DNA_brk_join_enz"/>
</dbReference>
<dbReference type="PANTHER" id="PTHR30349:SF41">
    <property type="entry name" value="INTEGRASE_RECOMBINASE PROTEIN MJ0367-RELATED"/>
    <property type="match status" value="1"/>
</dbReference>
<organism evidence="8 9">
    <name type="scientific">Actinoplanes lobatus</name>
    <dbReference type="NCBI Taxonomy" id="113568"/>
    <lineage>
        <taxon>Bacteria</taxon>
        <taxon>Bacillati</taxon>
        <taxon>Actinomycetota</taxon>
        <taxon>Actinomycetes</taxon>
        <taxon>Micromonosporales</taxon>
        <taxon>Micromonosporaceae</taxon>
        <taxon>Actinoplanes</taxon>
    </lineage>
</organism>
<dbReference type="RefSeq" id="WP_188127593.1">
    <property type="nucleotide sequence ID" value="NZ_BOMP01000211.1"/>
</dbReference>
<dbReference type="Proteomes" id="UP000631312">
    <property type="component" value="Unassembled WGS sequence"/>
</dbReference>
<feature type="domain" description="Core-binding (CB)" evidence="6">
    <location>
        <begin position="17"/>
        <end position="122"/>
    </location>
</feature>
<dbReference type="AlphaFoldDB" id="A0A7W7MLV9"/>
<reference evidence="7 10" key="2">
    <citation type="submission" date="2021-01" db="EMBL/GenBank/DDBJ databases">
        <title>Whole genome shotgun sequence of Actinoplanes lobatus NBRC 12513.</title>
        <authorList>
            <person name="Komaki H."/>
            <person name="Tamura T."/>
        </authorList>
    </citation>
    <scope>NUCLEOTIDE SEQUENCE [LARGE SCALE GENOMIC DNA]</scope>
    <source>
        <strain evidence="7 10">NBRC 12513</strain>
    </source>
</reference>
<dbReference type="Pfam" id="PF00589">
    <property type="entry name" value="Phage_integrase"/>
    <property type="match status" value="1"/>
</dbReference>
<sequence>MPKQHPRTRRPAREDLGAYLVWVNSWDLALRAEGRKERTRTGYFDDMTFFAGWLLRHRPKYRDWQDVDKKTLREFFAWLQAGGEPCPHLIVDGVPPAECEGYAVGYVRHVAVSVDRFYAWWSEEEGLPNPLDGVKLPQQQALGKSQVPVLDTDALAKLIRDAEADRSFHGRRDAALLRLFVCTGVRLAELAGIRLGDLNLQRREVLVTGKGSKSRTVRFDDKAALALDRYLRARARRPEVKQDERAPLWMGHVRSKGASGMTGSGIYQAIKRRGARVDVAVHPHMFRHTFSHRWLDAGGAEGDLMELNGWDSPQMLRHYGASARAARARRAYDRINVMGDI</sequence>
<dbReference type="PANTHER" id="PTHR30349">
    <property type="entry name" value="PHAGE INTEGRASE-RELATED"/>
    <property type="match status" value="1"/>
</dbReference>
<comment type="similarity">
    <text evidence="1">Belongs to the 'phage' integrase family.</text>
</comment>
<feature type="domain" description="Tyr recombinase" evidence="5">
    <location>
        <begin position="145"/>
        <end position="333"/>
    </location>
</feature>
<dbReference type="InterPro" id="IPR010998">
    <property type="entry name" value="Integrase_recombinase_N"/>
</dbReference>
<keyword evidence="2 4" id="KW-0238">DNA-binding</keyword>
<evidence type="ECO:0000256" key="4">
    <source>
        <dbReference type="PROSITE-ProRule" id="PRU01248"/>
    </source>
</evidence>
<evidence type="ECO:0000256" key="3">
    <source>
        <dbReference type="ARBA" id="ARBA00023172"/>
    </source>
</evidence>